<protein>
    <recommendedName>
        <fullName evidence="2">DUF1648 domain-containing protein</fullName>
    </recommendedName>
</protein>
<evidence type="ECO:0000313" key="3">
    <source>
        <dbReference type="EMBL" id="MBA8825432.1"/>
    </source>
</evidence>
<feature type="domain" description="DUF1648" evidence="2">
    <location>
        <begin position="23"/>
        <end position="67"/>
    </location>
</feature>
<evidence type="ECO:0000259" key="2">
    <source>
        <dbReference type="Pfam" id="PF07853"/>
    </source>
</evidence>
<feature type="transmembrane region" description="Helical" evidence="1">
    <location>
        <begin position="184"/>
        <end position="206"/>
    </location>
</feature>
<evidence type="ECO:0000313" key="4">
    <source>
        <dbReference type="Proteomes" id="UP000569329"/>
    </source>
</evidence>
<dbReference type="Pfam" id="PF07853">
    <property type="entry name" value="DUF1648"/>
    <property type="match status" value="1"/>
</dbReference>
<feature type="transmembrane region" description="Helical" evidence="1">
    <location>
        <begin position="12"/>
        <end position="32"/>
    </location>
</feature>
<reference evidence="3 4" key="1">
    <citation type="submission" date="2020-07" db="EMBL/GenBank/DDBJ databases">
        <title>Sequencing the genomes of 1000 actinobacteria strains.</title>
        <authorList>
            <person name="Klenk H.-P."/>
        </authorList>
    </citation>
    <scope>NUCLEOTIDE SEQUENCE [LARGE SCALE GENOMIC DNA]</scope>
    <source>
        <strain evidence="3 4">DSM 45975</strain>
    </source>
</reference>
<name>A0A839DTX4_9PSEU</name>
<feature type="transmembrane region" description="Helical" evidence="1">
    <location>
        <begin position="52"/>
        <end position="78"/>
    </location>
</feature>
<gene>
    <name evidence="3" type="ORF">FHX42_002783</name>
</gene>
<dbReference type="Proteomes" id="UP000569329">
    <property type="component" value="Unassembled WGS sequence"/>
</dbReference>
<dbReference type="AlphaFoldDB" id="A0A839DTX4"/>
<keyword evidence="1" id="KW-0812">Transmembrane</keyword>
<feature type="transmembrane region" description="Helical" evidence="1">
    <location>
        <begin position="129"/>
        <end position="147"/>
    </location>
</feature>
<organism evidence="3 4">
    <name type="scientific">Halosaccharopolyspora lacisalsi</name>
    <dbReference type="NCBI Taxonomy" id="1000566"/>
    <lineage>
        <taxon>Bacteria</taxon>
        <taxon>Bacillati</taxon>
        <taxon>Actinomycetota</taxon>
        <taxon>Actinomycetes</taxon>
        <taxon>Pseudonocardiales</taxon>
        <taxon>Pseudonocardiaceae</taxon>
        <taxon>Halosaccharopolyspora</taxon>
    </lineage>
</organism>
<keyword evidence="4" id="KW-1185">Reference proteome</keyword>
<accession>A0A839DTX4</accession>
<keyword evidence="1" id="KW-0472">Membrane</keyword>
<dbReference type="RefSeq" id="WP_220480256.1">
    <property type="nucleotide sequence ID" value="NZ_JACGWZ010000003.1"/>
</dbReference>
<dbReference type="EMBL" id="JACGWZ010000003">
    <property type="protein sequence ID" value="MBA8825432.1"/>
    <property type="molecule type" value="Genomic_DNA"/>
</dbReference>
<feature type="transmembrane region" description="Helical" evidence="1">
    <location>
        <begin position="90"/>
        <end position="109"/>
    </location>
</feature>
<comment type="caution">
    <text evidence="3">The sequence shown here is derived from an EMBL/GenBank/DDBJ whole genome shotgun (WGS) entry which is preliminary data.</text>
</comment>
<proteinExistence type="predicted"/>
<keyword evidence="1" id="KW-1133">Transmembrane helix</keyword>
<dbReference type="InterPro" id="IPR012867">
    <property type="entry name" value="DUF1648"/>
</dbReference>
<sequence>MTTPRGHLRRVGMTFGIPVVAAAVILVFYLTWLPRLPERLATHFGMGGRADGFTSVGAFPFVMPTVTLGFGVLFGLLALAMRRNPFAQRLMSAAAGGVALMMLAINVLLLHEHLDVADSTAVTLPGWHIGTVGIGMAVGGALGWFAAGSTPAVEAEPPPDVHTPVREPAVGETVSWRRSQTSPVIGWIMVGMLPVVVLTCAVSTWWLLALHIPVYLLLASFARVVVEIDDSGLTLRMLAGLPRIHVPVPELRTAYSRDIAPLRDFSGWGWRSNSTACGLVLRSGSGLWVHRKQREPLAVTVPDAEEAAALLNGLRDRRAAGGR</sequence>
<evidence type="ECO:0000256" key="1">
    <source>
        <dbReference type="SAM" id="Phobius"/>
    </source>
</evidence>